<dbReference type="Proteomes" id="UP000054538">
    <property type="component" value="Unassembled WGS sequence"/>
</dbReference>
<dbReference type="AlphaFoldDB" id="A0A0D0DNZ4"/>
<dbReference type="HOGENOM" id="CLU_003292_7_0_1"/>
<dbReference type="EMBL" id="KN826020">
    <property type="protein sequence ID" value="KIK80435.1"/>
    <property type="molecule type" value="Genomic_DNA"/>
</dbReference>
<protein>
    <submittedName>
        <fullName evidence="1">Uncharacterized protein</fullName>
    </submittedName>
</protein>
<gene>
    <name evidence="1" type="ORF">PAXRUDRAFT_158695</name>
</gene>
<evidence type="ECO:0000313" key="2">
    <source>
        <dbReference type="Proteomes" id="UP000054538"/>
    </source>
</evidence>
<proteinExistence type="predicted"/>
<organism evidence="1 2">
    <name type="scientific">Paxillus rubicundulus Ve08.2h10</name>
    <dbReference type="NCBI Taxonomy" id="930991"/>
    <lineage>
        <taxon>Eukaryota</taxon>
        <taxon>Fungi</taxon>
        <taxon>Dikarya</taxon>
        <taxon>Basidiomycota</taxon>
        <taxon>Agaricomycotina</taxon>
        <taxon>Agaricomycetes</taxon>
        <taxon>Agaricomycetidae</taxon>
        <taxon>Boletales</taxon>
        <taxon>Paxilineae</taxon>
        <taxon>Paxillaceae</taxon>
        <taxon>Paxillus</taxon>
    </lineage>
</organism>
<dbReference type="InParanoid" id="A0A0D0DNZ4"/>
<sequence length="150" mass="16883">MGCGHGRPAGICAWHLLHRHSWKISLDELRSILEGASHLAPPSSKWPKCEPFEIKILLCFLIYMDLSNLHNTTIYTCLVVTFYCIAQLSKFTVPAITKFDCNKHITCTHVYHLHDANGLPVTKFQLPSTKCAPEGEDTQCTPLNCLMDPM</sequence>
<dbReference type="STRING" id="930991.A0A0D0DNZ4"/>
<accession>A0A0D0DNZ4</accession>
<name>A0A0D0DNZ4_9AGAM</name>
<keyword evidence="2" id="KW-1185">Reference proteome</keyword>
<evidence type="ECO:0000313" key="1">
    <source>
        <dbReference type="EMBL" id="KIK80435.1"/>
    </source>
</evidence>
<reference evidence="2" key="2">
    <citation type="submission" date="2015-01" db="EMBL/GenBank/DDBJ databases">
        <title>Evolutionary Origins and Diversification of the Mycorrhizal Mutualists.</title>
        <authorList>
            <consortium name="DOE Joint Genome Institute"/>
            <consortium name="Mycorrhizal Genomics Consortium"/>
            <person name="Kohler A."/>
            <person name="Kuo A."/>
            <person name="Nagy L.G."/>
            <person name="Floudas D."/>
            <person name="Copeland A."/>
            <person name="Barry K.W."/>
            <person name="Cichocki N."/>
            <person name="Veneault-Fourrey C."/>
            <person name="LaButti K."/>
            <person name="Lindquist E.A."/>
            <person name="Lipzen A."/>
            <person name="Lundell T."/>
            <person name="Morin E."/>
            <person name="Murat C."/>
            <person name="Riley R."/>
            <person name="Ohm R."/>
            <person name="Sun H."/>
            <person name="Tunlid A."/>
            <person name="Henrissat B."/>
            <person name="Grigoriev I.V."/>
            <person name="Hibbett D.S."/>
            <person name="Martin F."/>
        </authorList>
    </citation>
    <scope>NUCLEOTIDE SEQUENCE [LARGE SCALE GENOMIC DNA]</scope>
    <source>
        <strain evidence="2">Ve08.2h10</strain>
    </source>
</reference>
<dbReference type="OrthoDB" id="2678913at2759"/>
<reference evidence="1 2" key="1">
    <citation type="submission" date="2014-04" db="EMBL/GenBank/DDBJ databases">
        <authorList>
            <consortium name="DOE Joint Genome Institute"/>
            <person name="Kuo A."/>
            <person name="Kohler A."/>
            <person name="Jargeat P."/>
            <person name="Nagy L.G."/>
            <person name="Floudas D."/>
            <person name="Copeland A."/>
            <person name="Barry K.W."/>
            <person name="Cichocki N."/>
            <person name="Veneault-Fourrey C."/>
            <person name="LaButti K."/>
            <person name="Lindquist E.A."/>
            <person name="Lipzen A."/>
            <person name="Lundell T."/>
            <person name="Morin E."/>
            <person name="Murat C."/>
            <person name="Sun H."/>
            <person name="Tunlid A."/>
            <person name="Henrissat B."/>
            <person name="Grigoriev I.V."/>
            <person name="Hibbett D.S."/>
            <person name="Martin F."/>
            <person name="Nordberg H.P."/>
            <person name="Cantor M.N."/>
            <person name="Hua S.X."/>
        </authorList>
    </citation>
    <scope>NUCLEOTIDE SEQUENCE [LARGE SCALE GENOMIC DNA]</scope>
    <source>
        <strain evidence="1 2">Ve08.2h10</strain>
    </source>
</reference>